<feature type="domain" description="Tail specific protease" evidence="7">
    <location>
        <begin position="183"/>
        <end position="370"/>
    </location>
</feature>
<dbReference type="Gene3D" id="2.30.42.10">
    <property type="match status" value="1"/>
</dbReference>
<evidence type="ECO:0000256" key="2">
    <source>
        <dbReference type="ARBA" id="ARBA00022670"/>
    </source>
</evidence>
<dbReference type="InterPro" id="IPR041489">
    <property type="entry name" value="PDZ_6"/>
</dbReference>
<keyword evidence="4 5" id="KW-0720">Serine protease</keyword>
<dbReference type="PANTHER" id="PTHR32060:SF30">
    <property type="entry name" value="CARBOXY-TERMINAL PROCESSING PROTEASE CTPA"/>
    <property type="match status" value="1"/>
</dbReference>
<accession>A0A9D1HJV2</accession>
<reference evidence="8" key="2">
    <citation type="journal article" date="2021" name="PeerJ">
        <title>Extensive microbial diversity within the chicken gut microbiome revealed by metagenomics and culture.</title>
        <authorList>
            <person name="Gilroy R."/>
            <person name="Ravi A."/>
            <person name="Getino M."/>
            <person name="Pursley I."/>
            <person name="Horton D.L."/>
            <person name="Alikhan N.F."/>
            <person name="Baker D."/>
            <person name="Gharbi K."/>
            <person name="Hall N."/>
            <person name="Watson M."/>
            <person name="Adriaenssens E.M."/>
            <person name="Foster-Nyarko E."/>
            <person name="Jarju S."/>
            <person name="Secka A."/>
            <person name="Antonio M."/>
            <person name="Oren A."/>
            <person name="Chaudhuri R.R."/>
            <person name="La Ragione R."/>
            <person name="Hildebrand F."/>
            <person name="Pallen M.J."/>
        </authorList>
    </citation>
    <scope>NUCLEOTIDE SEQUENCE</scope>
    <source>
        <strain evidence="8">CHK187-14744</strain>
    </source>
</reference>
<protein>
    <submittedName>
        <fullName evidence="8">S41 family peptidase</fullName>
    </submittedName>
</protein>
<evidence type="ECO:0000256" key="3">
    <source>
        <dbReference type="ARBA" id="ARBA00022801"/>
    </source>
</evidence>
<feature type="domain" description="PDZ" evidence="6">
    <location>
        <begin position="108"/>
        <end position="181"/>
    </location>
</feature>
<keyword evidence="2 5" id="KW-0645">Protease</keyword>
<sequence length="397" mass="43619">MNKKSICSFMAGVVVTATVAGGIYLYQNPGGAASTSRLSERYDRIENKLDLIDQLVSQYYLNQDDIDVDQLEENIYYGYLAGLDEPYTTYYTAEEYQRVMESSSGEYSGIGTYVSQDVTTGIITFVNPFEEGPAYGAGIRNGDVLYAVEGEEVTGEDLNDVVARMKGEEGTDVNLTIYRSDGDQYIDVTVTRQNVEVPTVEYEMLEDHIGYIQITEFDDVTVEQFKEAVDDLQSQGMEKVIFDVRDNPGGLFSSVCDILDVLLPQELLVYTEDKDGNREETYAEDDDALDIPMAVLVNGSSASASEIFTGALKDYDKAEIIGTTTFGKGIVQSIIPLSDGSAVKITTSKYYTPSGVCIHDIGIDPDIEVEAEADTTDSEAADDQLRSAIDYLQGTEN</sequence>
<dbReference type="NCBIfam" id="TIGR00225">
    <property type="entry name" value="prc"/>
    <property type="match status" value="1"/>
</dbReference>
<dbReference type="SMART" id="SM00245">
    <property type="entry name" value="TSPc"/>
    <property type="match status" value="1"/>
</dbReference>
<comment type="similarity">
    <text evidence="1 5">Belongs to the peptidase S41A family.</text>
</comment>
<dbReference type="SMART" id="SM00228">
    <property type="entry name" value="PDZ"/>
    <property type="match status" value="1"/>
</dbReference>
<dbReference type="Gene3D" id="3.90.226.10">
    <property type="entry name" value="2-enoyl-CoA Hydratase, Chain A, domain 1"/>
    <property type="match status" value="1"/>
</dbReference>
<proteinExistence type="inferred from homology"/>
<evidence type="ECO:0000259" key="6">
    <source>
        <dbReference type="SMART" id="SM00228"/>
    </source>
</evidence>
<dbReference type="Pfam" id="PF17820">
    <property type="entry name" value="PDZ_6"/>
    <property type="match status" value="1"/>
</dbReference>
<comment type="caution">
    <text evidence="8">The sequence shown here is derived from an EMBL/GenBank/DDBJ whole genome shotgun (WGS) entry which is preliminary data.</text>
</comment>
<dbReference type="Pfam" id="PF03572">
    <property type="entry name" value="Peptidase_S41"/>
    <property type="match status" value="1"/>
</dbReference>
<dbReference type="InterPro" id="IPR001478">
    <property type="entry name" value="PDZ"/>
</dbReference>
<dbReference type="InterPro" id="IPR029045">
    <property type="entry name" value="ClpP/crotonase-like_dom_sf"/>
</dbReference>
<dbReference type="GO" id="GO:0004175">
    <property type="term" value="F:endopeptidase activity"/>
    <property type="evidence" value="ECO:0007669"/>
    <property type="project" value="TreeGrafter"/>
</dbReference>
<dbReference type="GO" id="GO:0007165">
    <property type="term" value="P:signal transduction"/>
    <property type="evidence" value="ECO:0007669"/>
    <property type="project" value="TreeGrafter"/>
</dbReference>
<evidence type="ECO:0000313" key="9">
    <source>
        <dbReference type="Proteomes" id="UP000824164"/>
    </source>
</evidence>
<dbReference type="InterPro" id="IPR005151">
    <property type="entry name" value="Tail-specific_protease"/>
</dbReference>
<evidence type="ECO:0000256" key="5">
    <source>
        <dbReference type="RuleBase" id="RU004404"/>
    </source>
</evidence>
<dbReference type="InterPro" id="IPR036034">
    <property type="entry name" value="PDZ_sf"/>
</dbReference>
<dbReference type="Gene3D" id="3.30.750.44">
    <property type="match status" value="1"/>
</dbReference>
<dbReference type="SUPFAM" id="SSF52096">
    <property type="entry name" value="ClpP/crotonase"/>
    <property type="match status" value="1"/>
</dbReference>
<dbReference type="AlphaFoldDB" id="A0A9D1HJV2"/>
<keyword evidence="3 5" id="KW-0378">Hydrolase</keyword>
<dbReference type="InterPro" id="IPR004447">
    <property type="entry name" value="Peptidase_S41A"/>
</dbReference>
<organism evidence="8 9">
    <name type="scientific">Candidatus Onthocola gallistercoris</name>
    <dbReference type="NCBI Taxonomy" id="2840876"/>
    <lineage>
        <taxon>Bacteria</taxon>
        <taxon>Bacillati</taxon>
        <taxon>Bacillota</taxon>
        <taxon>Bacilli</taxon>
        <taxon>Candidatus Onthocola</taxon>
    </lineage>
</organism>
<reference evidence="8" key="1">
    <citation type="submission" date="2020-10" db="EMBL/GenBank/DDBJ databases">
        <authorList>
            <person name="Gilroy R."/>
        </authorList>
    </citation>
    <scope>NUCLEOTIDE SEQUENCE</scope>
    <source>
        <strain evidence="8">CHK187-14744</strain>
    </source>
</reference>
<dbReference type="GO" id="GO:0030288">
    <property type="term" value="C:outer membrane-bounded periplasmic space"/>
    <property type="evidence" value="ECO:0007669"/>
    <property type="project" value="TreeGrafter"/>
</dbReference>
<evidence type="ECO:0000256" key="1">
    <source>
        <dbReference type="ARBA" id="ARBA00009179"/>
    </source>
</evidence>
<gene>
    <name evidence="8" type="ORF">IAB63_09430</name>
</gene>
<dbReference type="SUPFAM" id="SSF50156">
    <property type="entry name" value="PDZ domain-like"/>
    <property type="match status" value="1"/>
</dbReference>
<evidence type="ECO:0000259" key="7">
    <source>
        <dbReference type="SMART" id="SM00245"/>
    </source>
</evidence>
<dbReference type="GO" id="GO:0008236">
    <property type="term" value="F:serine-type peptidase activity"/>
    <property type="evidence" value="ECO:0007669"/>
    <property type="project" value="UniProtKB-KW"/>
</dbReference>
<dbReference type="GO" id="GO:0006508">
    <property type="term" value="P:proteolysis"/>
    <property type="evidence" value="ECO:0007669"/>
    <property type="project" value="UniProtKB-KW"/>
</dbReference>
<dbReference type="CDD" id="cd07560">
    <property type="entry name" value="Peptidase_S41_CPP"/>
    <property type="match status" value="1"/>
</dbReference>
<evidence type="ECO:0000313" key="8">
    <source>
        <dbReference type="EMBL" id="HIU03457.1"/>
    </source>
</evidence>
<dbReference type="CDD" id="cd06782">
    <property type="entry name" value="cpPDZ_CPP-like"/>
    <property type="match status" value="1"/>
</dbReference>
<dbReference type="Proteomes" id="UP000824164">
    <property type="component" value="Unassembled WGS sequence"/>
</dbReference>
<dbReference type="PANTHER" id="PTHR32060">
    <property type="entry name" value="TAIL-SPECIFIC PROTEASE"/>
    <property type="match status" value="1"/>
</dbReference>
<dbReference type="EMBL" id="DVLT01000056">
    <property type="protein sequence ID" value="HIU03457.1"/>
    <property type="molecule type" value="Genomic_DNA"/>
</dbReference>
<name>A0A9D1HJV2_9FIRM</name>
<evidence type="ECO:0000256" key="4">
    <source>
        <dbReference type="ARBA" id="ARBA00022825"/>
    </source>
</evidence>